<name>A0A5C7H8Y4_9ROSI</name>
<keyword evidence="3" id="KW-1185">Reference proteome</keyword>
<evidence type="ECO:0000313" key="3">
    <source>
        <dbReference type="Proteomes" id="UP000323000"/>
    </source>
</evidence>
<organism evidence="2 3">
    <name type="scientific">Acer yangbiense</name>
    <dbReference type="NCBI Taxonomy" id="1000413"/>
    <lineage>
        <taxon>Eukaryota</taxon>
        <taxon>Viridiplantae</taxon>
        <taxon>Streptophyta</taxon>
        <taxon>Embryophyta</taxon>
        <taxon>Tracheophyta</taxon>
        <taxon>Spermatophyta</taxon>
        <taxon>Magnoliopsida</taxon>
        <taxon>eudicotyledons</taxon>
        <taxon>Gunneridae</taxon>
        <taxon>Pentapetalae</taxon>
        <taxon>rosids</taxon>
        <taxon>malvids</taxon>
        <taxon>Sapindales</taxon>
        <taxon>Sapindaceae</taxon>
        <taxon>Hippocastanoideae</taxon>
        <taxon>Acereae</taxon>
        <taxon>Acer</taxon>
    </lineage>
</organism>
<evidence type="ECO:0008006" key="4">
    <source>
        <dbReference type="Google" id="ProtNLM"/>
    </source>
</evidence>
<evidence type="ECO:0000313" key="2">
    <source>
        <dbReference type="EMBL" id="TXG53437.1"/>
    </source>
</evidence>
<dbReference type="AlphaFoldDB" id="A0A5C7H8Y4"/>
<feature type="region of interest" description="Disordered" evidence="1">
    <location>
        <begin position="623"/>
        <end position="658"/>
    </location>
</feature>
<dbReference type="Proteomes" id="UP000323000">
    <property type="component" value="Chromosome 10"/>
</dbReference>
<feature type="region of interest" description="Disordered" evidence="1">
    <location>
        <begin position="324"/>
        <end position="360"/>
    </location>
</feature>
<dbReference type="InterPro" id="IPR044216">
    <property type="entry name" value="WDL7"/>
</dbReference>
<proteinExistence type="predicted"/>
<dbReference type="PANTHER" id="PTHR47067">
    <property type="entry name" value="TPX2 (TARGETING PROTEIN FOR XKLP2) PROTEIN FAMILY-RELATED"/>
    <property type="match status" value="1"/>
</dbReference>
<gene>
    <name evidence="2" type="ORF">EZV62_022606</name>
</gene>
<dbReference type="EMBL" id="VAHF01000010">
    <property type="protein sequence ID" value="TXG53437.1"/>
    <property type="molecule type" value="Genomic_DNA"/>
</dbReference>
<feature type="region of interest" description="Disordered" evidence="1">
    <location>
        <begin position="131"/>
        <end position="222"/>
    </location>
</feature>
<feature type="region of interest" description="Disordered" evidence="1">
    <location>
        <begin position="260"/>
        <end position="283"/>
    </location>
</feature>
<dbReference type="OrthoDB" id="621651at2759"/>
<feature type="compositionally biased region" description="Polar residues" evidence="1">
    <location>
        <begin position="139"/>
        <end position="160"/>
    </location>
</feature>
<feature type="region of interest" description="Disordered" evidence="1">
    <location>
        <begin position="467"/>
        <end position="552"/>
    </location>
</feature>
<protein>
    <recommendedName>
        <fullName evidence="4">TPX2 C-terminal domain-containing protein</fullName>
    </recommendedName>
</protein>
<comment type="caution">
    <text evidence="2">The sequence shown here is derived from an EMBL/GenBank/DDBJ whole genome shotgun (WGS) entry which is preliminary data.</text>
</comment>
<feature type="compositionally biased region" description="Low complexity" evidence="1">
    <location>
        <begin position="204"/>
        <end position="215"/>
    </location>
</feature>
<accession>A0A5C7H8Y4</accession>
<dbReference type="PANTHER" id="PTHR47067:SF4">
    <property type="entry name" value="PROTEIN WVD2-LIKE 7 ISOFORM X1"/>
    <property type="match status" value="1"/>
</dbReference>
<feature type="compositionally biased region" description="Basic and acidic residues" evidence="1">
    <location>
        <begin position="623"/>
        <end position="640"/>
    </location>
</feature>
<reference evidence="3" key="1">
    <citation type="journal article" date="2019" name="Gigascience">
        <title>De novo genome assembly of the endangered Acer yangbiense, a plant species with extremely small populations endemic to Yunnan Province, China.</title>
        <authorList>
            <person name="Yang J."/>
            <person name="Wariss H.M."/>
            <person name="Tao L."/>
            <person name="Zhang R."/>
            <person name="Yun Q."/>
            <person name="Hollingsworth P."/>
            <person name="Dao Z."/>
            <person name="Luo G."/>
            <person name="Guo H."/>
            <person name="Ma Y."/>
            <person name="Sun W."/>
        </authorList>
    </citation>
    <scope>NUCLEOTIDE SEQUENCE [LARGE SCALE GENOMIC DNA]</scope>
    <source>
        <strain evidence="3">cv. Malutang</strain>
    </source>
</reference>
<feature type="compositionally biased region" description="Polar residues" evidence="1">
    <location>
        <begin position="326"/>
        <end position="344"/>
    </location>
</feature>
<evidence type="ECO:0000256" key="1">
    <source>
        <dbReference type="SAM" id="MobiDB-lite"/>
    </source>
</evidence>
<sequence length="658" mass="72376">MATATDYCCHDHEGYLKSWSFPELPSEGQDVPISEILDHGSISFGRYATESLAWEKWSVFSHNRCQEELEKFKAPGLVAQKKAYFEEYYKKVRAMKALQAQQQETAQPDSCQDAQSSIMEVENDVITNLTVSQEEKKPSNVSQVPMSDNDTISNLNSSLGETGDESEQAAEKQQSYPNGCNDKATMKDKMKLSFPTSVKKDSTLRTSSSHSTKSTQKNISVSNTVNNNANQLIKKHASVLQAKGTVASIRNKIKLDSSRSTTNNVKLPAKPNPTLHRKFIPTNDKVCPTSKISDTKAANNNNRKITNVRSSATVINSSLARDKQVSPLSSTIRARQLTPNTTSKGLAERIPTRSSVHAQSAKLVSSSSSIRACQVKKSSTSQGLAEKLPTRLSVHSRPVKSISEKITVAGSLRNTALSKRSVDLSTHEKSNQKIGVEFEQTSYVKDGKQKEEKDKLAAALGREPKVALSARVKKDSREPKVASTARAKKDSNAGLGREPKVSLSARVKKDSNATLAREPKAALSARLRKDSNAALGREPAAAPSAGLRTDTDTKRASLTLSNVPQARNAKLTQKVVPCRSPDLMHDQKESTQPRYDTKRHVSNVCFFNQFCLLYKSKQNQQWHADRDLPGDEGMKGKHGEGPNAVKRLDICQQMQQVK</sequence>